<dbReference type="AlphaFoldDB" id="A0A6J1LSW4"/>
<feature type="compositionally biased region" description="Low complexity" evidence="1">
    <location>
        <begin position="176"/>
        <end position="196"/>
    </location>
</feature>
<dbReference type="GeneID" id="111599545"/>
<dbReference type="OrthoDB" id="8035072at2759"/>
<evidence type="ECO:0000313" key="3">
    <source>
        <dbReference type="RefSeq" id="XP_023170972.2"/>
    </source>
</evidence>
<feature type="compositionally biased region" description="Basic residues" evidence="1">
    <location>
        <begin position="197"/>
        <end position="215"/>
    </location>
</feature>
<dbReference type="Proteomes" id="UP000504633">
    <property type="component" value="Unplaced"/>
</dbReference>
<feature type="compositionally biased region" description="Basic residues" evidence="1">
    <location>
        <begin position="242"/>
        <end position="254"/>
    </location>
</feature>
<feature type="compositionally biased region" description="Basic residues" evidence="1">
    <location>
        <begin position="157"/>
        <end position="175"/>
    </location>
</feature>
<name>A0A6J1LSW4_DROHY</name>
<sequence>MAQGNQISVLRKMFGLGKKRPENSYIVPQNSKINLENKPAYKDHVTNLKENNYDRNVMNKCPHCENMAKNFLYLESLIRNNCDKNPKCSLCQSSLKYLQYVNRNIMQVFGNFDSIVQAARVFSTQVPPTPKYTVKKPPSKDEKSARSEGGAHLVAQKSRKSLKPVKSQKSKKSIKSSKSGKTLTKSKAKTAASTKSRTGHGKMVLKSKYKSKPTKSAKLSKQLNKVVRSASQYQNLRSMRSKLATKAHKTKKQRSTASPTSINWSLLKRNMPTKSFGV</sequence>
<organism evidence="2 3">
    <name type="scientific">Drosophila hydei</name>
    <name type="common">Fruit fly</name>
    <dbReference type="NCBI Taxonomy" id="7224"/>
    <lineage>
        <taxon>Eukaryota</taxon>
        <taxon>Metazoa</taxon>
        <taxon>Ecdysozoa</taxon>
        <taxon>Arthropoda</taxon>
        <taxon>Hexapoda</taxon>
        <taxon>Insecta</taxon>
        <taxon>Pterygota</taxon>
        <taxon>Neoptera</taxon>
        <taxon>Endopterygota</taxon>
        <taxon>Diptera</taxon>
        <taxon>Brachycera</taxon>
        <taxon>Muscomorpha</taxon>
        <taxon>Ephydroidea</taxon>
        <taxon>Drosophilidae</taxon>
        <taxon>Drosophila</taxon>
    </lineage>
</organism>
<dbReference type="KEGG" id="dhe:111599545"/>
<feature type="compositionally biased region" description="Polar residues" evidence="1">
    <location>
        <begin position="255"/>
        <end position="264"/>
    </location>
</feature>
<dbReference type="RefSeq" id="XP_023170972.2">
    <property type="nucleotide sequence ID" value="XM_023315204.2"/>
</dbReference>
<gene>
    <name evidence="3" type="primary">LOC111599545</name>
</gene>
<evidence type="ECO:0000313" key="2">
    <source>
        <dbReference type="Proteomes" id="UP000504633"/>
    </source>
</evidence>
<proteinExistence type="predicted"/>
<protein>
    <submittedName>
        <fullName evidence="3">Uncharacterized protein LOC111599545</fullName>
    </submittedName>
</protein>
<accession>A0A6J1LSW4</accession>
<evidence type="ECO:0000256" key="1">
    <source>
        <dbReference type="SAM" id="MobiDB-lite"/>
    </source>
</evidence>
<feature type="region of interest" description="Disordered" evidence="1">
    <location>
        <begin position="127"/>
        <end position="225"/>
    </location>
</feature>
<reference evidence="3" key="1">
    <citation type="submission" date="2025-08" db="UniProtKB">
        <authorList>
            <consortium name="RefSeq"/>
        </authorList>
    </citation>
    <scope>IDENTIFICATION</scope>
    <source>
        <strain evidence="3">15085-1641.00</strain>
        <tissue evidence="3">Whole body</tissue>
    </source>
</reference>
<dbReference type="OMA" id="VNRNIRQ"/>
<keyword evidence="2" id="KW-1185">Reference proteome</keyword>
<feature type="region of interest" description="Disordered" evidence="1">
    <location>
        <begin position="242"/>
        <end position="278"/>
    </location>
</feature>